<dbReference type="PROSITE" id="PS00446">
    <property type="entry name" value="RNA_POL_D_30KD"/>
    <property type="match status" value="1"/>
</dbReference>
<dbReference type="SUPFAM" id="SSF56553">
    <property type="entry name" value="Insert subdomain of RNA polymerase alpha subunit"/>
    <property type="match status" value="1"/>
</dbReference>
<dbReference type="Proteomes" id="UP000001996">
    <property type="component" value="Unassembled WGS sequence"/>
</dbReference>
<dbReference type="InterPro" id="IPR036643">
    <property type="entry name" value="RNApol_insert_sf"/>
</dbReference>
<dbReference type="GO" id="GO:0006367">
    <property type="term" value="P:transcription initiation at RNA polymerase II promoter"/>
    <property type="evidence" value="ECO:0007669"/>
    <property type="project" value="EnsemblFungi"/>
</dbReference>
<reference evidence="9 10" key="1">
    <citation type="journal article" date="2009" name="Nature">
        <title>Evolution of pathogenicity and sexual reproduction in eight Candida genomes.</title>
        <authorList>
            <person name="Butler G."/>
            <person name="Rasmussen M.D."/>
            <person name="Lin M.F."/>
            <person name="Santos M.A."/>
            <person name="Sakthikumar S."/>
            <person name="Munro C.A."/>
            <person name="Rheinbay E."/>
            <person name="Grabherr M."/>
            <person name="Forche A."/>
            <person name="Reedy J.L."/>
            <person name="Agrafioti I."/>
            <person name="Arnaud M.B."/>
            <person name="Bates S."/>
            <person name="Brown A.J."/>
            <person name="Brunke S."/>
            <person name="Costanzo M.C."/>
            <person name="Fitzpatrick D.A."/>
            <person name="de Groot P.W."/>
            <person name="Harris D."/>
            <person name="Hoyer L.L."/>
            <person name="Hube B."/>
            <person name="Klis F.M."/>
            <person name="Kodira C."/>
            <person name="Lennard N."/>
            <person name="Logue M.E."/>
            <person name="Martin R."/>
            <person name="Neiman A.M."/>
            <person name="Nikolaou E."/>
            <person name="Quail M.A."/>
            <person name="Quinn J."/>
            <person name="Santos M.C."/>
            <person name="Schmitzberger F.F."/>
            <person name="Sherlock G."/>
            <person name="Shah P."/>
            <person name="Silverstein K.A."/>
            <person name="Skrzypek M.S."/>
            <person name="Soll D."/>
            <person name="Staggs R."/>
            <person name="Stansfield I."/>
            <person name="Stumpf M.P."/>
            <person name="Sudbery P.E."/>
            <person name="Srikantha T."/>
            <person name="Zeng Q."/>
            <person name="Berman J."/>
            <person name="Berriman M."/>
            <person name="Heitman J."/>
            <person name="Gow N.A."/>
            <person name="Lorenz M.C."/>
            <person name="Birren B.W."/>
            <person name="Kellis M."/>
            <person name="Cuomo C.A."/>
        </authorList>
    </citation>
    <scope>NUCLEOTIDE SEQUENCE [LARGE SCALE GENOMIC DNA]</scope>
    <source>
        <strain evidence="10">ATCC 11503 / BCRC 21390 / CBS 2605 / JCM 1781 / NBRC 1676 / NRRL YB-4239</strain>
    </source>
</reference>
<protein>
    <recommendedName>
        <fullName evidence="7">DNA-directed RNA polymerase II subunit RPB3</fullName>
    </recommendedName>
</protein>
<dbReference type="OrthoDB" id="270173at2759"/>
<evidence type="ECO:0000256" key="6">
    <source>
        <dbReference type="ARBA" id="ARBA00025804"/>
    </source>
</evidence>
<dbReference type="OMA" id="FYFEVES"/>
<name>A5E4Q9_LODEL</name>
<proteinExistence type="inferred from homology"/>
<dbReference type="HAMAP" id="MF_00320">
    <property type="entry name" value="RNApol_arch_Rpo3"/>
    <property type="match status" value="1"/>
</dbReference>
<dbReference type="EMBL" id="CH981529">
    <property type="protein sequence ID" value="EDK46417.1"/>
    <property type="molecule type" value="Genomic_DNA"/>
</dbReference>
<dbReference type="eggNOG" id="KOG1522">
    <property type="taxonomic scope" value="Eukaryota"/>
</dbReference>
<evidence type="ECO:0000313" key="9">
    <source>
        <dbReference type="EMBL" id="EDK46417.1"/>
    </source>
</evidence>
<dbReference type="InterPro" id="IPR011262">
    <property type="entry name" value="DNA-dir_RNA_pol_insert"/>
</dbReference>
<keyword evidence="5" id="KW-0539">Nucleus</keyword>
<keyword evidence="3 9" id="KW-0240">DNA-directed RNA polymerase</keyword>
<dbReference type="KEGG" id="lel:PVL30_004318"/>
<evidence type="ECO:0000256" key="5">
    <source>
        <dbReference type="ARBA" id="ARBA00023242"/>
    </source>
</evidence>
<dbReference type="InterPro" id="IPR022842">
    <property type="entry name" value="RNAP_Rpo3/Rpb3/RPAC1"/>
</dbReference>
<evidence type="ECO:0000313" key="10">
    <source>
        <dbReference type="Proteomes" id="UP000001996"/>
    </source>
</evidence>
<dbReference type="SMART" id="SM00662">
    <property type="entry name" value="RPOLD"/>
    <property type="match status" value="1"/>
</dbReference>
<evidence type="ECO:0000256" key="2">
    <source>
        <dbReference type="ARBA" id="ARBA00011730"/>
    </source>
</evidence>
<dbReference type="NCBIfam" id="NF001988">
    <property type="entry name" value="PRK00783.1"/>
    <property type="match status" value="1"/>
</dbReference>
<dbReference type="HOGENOM" id="CLU_038421_1_1_1"/>
<dbReference type="GO" id="GO:0006369">
    <property type="term" value="P:termination of RNA polymerase II transcription"/>
    <property type="evidence" value="ECO:0007669"/>
    <property type="project" value="EnsemblFungi"/>
</dbReference>
<comment type="similarity">
    <text evidence="6">Belongs to the archaeal Rpo3/eukaryotic RPB3 RNA polymerase subunit family.</text>
</comment>
<dbReference type="InParanoid" id="A5E4Q9"/>
<accession>A5E4Q9</accession>
<dbReference type="GO" id="GO:0003968">
    <property type="term" value="F:RNA-directed RNA polymerase activity"/>
    <property type="evidence" value="ECO:0007669"/>
    <property type="project" value="EnsemblFungi"/>
</dbReference>
<evidence type="ECO:0000256" key="3">
    <source>
        <dbReference type="ARBA" id="ARBA00022478"/>
    </source>
</evidence>
<dbReference type="Pfam" id="PF01193">
    <property type="entry name" value="RNA_pol_L"/>
    <property type="match status" value="1"/>
</dbReference>
<dbReference type="Gene3D" id="2.170.120.12">
    <property type="entry name" value="DNA-directed RNA polymerase, insert domain"/>
    <property type="match status" value="1"/>
</dbReference>
<dbReference type="FunCoup" id="A5E4Q9">
    <property type="interactions" value="987"/>
</dbReference>
<feature type="domain" description="DNA-directed RNA polymerase RpoA/D/Rpb3-type" evidence="8">
    <location>
        <begin position="18"/>
        <end position="259"/>
    </location>
</feature>
<dbReference type="InterPro" id="IPR011263">
    <property type="entry name" value="DNA-dir_RNA_pol_RpoA/D/Rpb3"/>
</dbReference>
<keyword evidence="4" id="KW-0804">Transcription</keyword>
<evidence type="ECO:0000256" key="7">
    <source>
        <dbReference type="ARBA" id="ARBA00072506"/>
    </source>
</evidence>
<evidence type="ECO:0000256" key="4">
    <source>
        <dbReference type="ARBA" id="ARBA00023163"/>
    </source>
</evidence>
<comment type="subunit">
    <text evidence="2">Component of the RNA polymerase II (Pol II) complex consisting of 12 subunits.</text>
</comment>
<organism evidence="9 10">
    <name type="scientific">Lodderomyces elongisporus (strain ATCC 11503 / CBS 2605 / JCM 1781 / NBRC 1676 / NRRL YB-4239)</name>
    <name type="common">Yeast</name>
    <name type="synonym">Saccharomyces elongisporus</name>
    <dbReference type="NCBI Taxonomy" id="379508"/>
    <lineage>
        <taxon>Eukaryota</taxon>
        <taxon>Fungi</taxon>
        <taxon>Dikarya</taxon>
        <taxon>Ascomycota</taxon>
        <taxon>Saccharomycotina</taxon>
        <taxon>Pichiomycetes</taxon>
        <taxon>Debaryomycetaceae</taxon>
        <taxon>Candida/Lodderomyces clade</taxon>
        <taxon>Lodderomyces</taxon>
    </lineage>
</organism>
<dbReference type="AlphaFoldDB" id="A5E4Q9"/>
<dbReference type="GO" id="GO:0046983">
    <property type="term" value="F:protein dimerization activity"/>
    <property type="evidence" value="ECO:0007669"/>
    <property type="project" value="InterPro"/>
</dbReference>
<dbReference type="GeneID" id="5231699"/>
<dbReference type="GO" id="GO:0006368">
    <property type="term" value="P:transcription elongation by RNA polymerase II"/>
    <property type="evidence" value="ECO:0007669"/>
    <property type="project" value="EnsemblFungi"/>
</dbReference>
<dbReference type="GO" id="GO:0005665">
    <property type="term" value="C:RNA polymerase II, core complex"/>
    <property type="evidence" value="ECO:0007669"/>
    <property type="project" value="EnsemblFungi"/>
</dbReference>
<dbReference type="InterPro" id="IPR001514">
    <property type="entry name" value="DNA-dir_RNA_pol_30-40kDasu_CS"/>
</dbReference>
<sequence>MDKRNGPSVIMRDAEKDRVSFVLQGVDLSMANSLRRTMLAEVPTLAIDLVEIDVNTSVLADEFLAHRLGLIPLDSQGIENLLYSRDCACDNYCSKCSVTLELTAKCDSDSTMNVCASDLLKLNTELLGKPIIRDPQNRGPLICKLRRHQEIRLTCIAKKGIAKEHAKWSPCAAVGFEYDPWNKLKHTDYWYEVDAAEEWPKSENCRLEEAPDPDAKFDYNAVPSKFYFDVETVGNLPPNEVVLQGVQTLQAKLAAIALELTKSNVEGNNAQTGGFTTYGRTDYGGQTPGADASYGDAGYGGADTYGGVGAGGAGGYGGAGYGGSGNYDNNGYGGAS</sequence>
<comment type="subcellular location">
    <subcellularLocation>
        <location evidence="1">Nucleus</location>
    </subcellularLocation>
</comment>
<dbReference type="SUPFAM" id="SSF55257">
    <property type="entry name" value="RBP11-like subunits of RNA polymerase"/>
    <property type="match status" value="1"/>
</dbReference>
<dbReference type="PANTHER" id="PTHR11800">
    <property type="entry name" value="DNA-DIRECTED RNA POLYMERASE"/>
    <property type="match status" value="1"/>
</dbReference>
<dbReference type="GO" id="GO:0003899">
    <property type="term" value="F:DNA-directed RNA polymerase activity"/>
    <property type="evidence" value="ECO:0007669"/>
    <property type="project" value="EnsemblFungi"/>
</dbReference>
<dbReference type="FunFam" id="2.170.120.12:FF:000002">
    <property type="entry name" value="DNA-directed RNA polymerase II subunit RPB3"/>
    <property type="match status" value="1"/>
</dbReference>
<dbReference type="InterPro" id="IPR050518">
    <property type="entry name" value="Rpo3/RPB3_RNA_Pol_subunit"/>
</dbReference>
<dbReference type="STRING" id="379508.A5E4Q9"/>
<evidence type="ECO:0000259" key="8">
    <source>
        <dbReference type="SMART" id="SM00662"/>
    </source>
</evidence>
<gene>
    <name evidence="9" type="ORF">LELG_04598</name>
</gene>
<dbReference type="PANTHER" id="PTHR11800:SF2">
    <property type="entry name" value="DNA-DIRECTED RNA POLYMERASE II SUBUNIT RPB3"/>
    <property type="match status" value="1"/>
</dbReference>
<dbReference type="Pfam" id="PF01000">
    <property type="entry name" value="RNA_pol_A_bac"/>
    <property type="match status" value="1"/>
</dbReference>
<evidence type="ECO:0000256" key="1">
    <source>
        <dbReference type="ARBA" id="ARBA00004123"/>
    </source>
</evidence>
<dbReference type="GO" id="GO:0003677">
    <property type="term" value="F:DNA binding"/>
    <property type="evidence" value="ECO:0007669"/>
    <property type="project" value="InterPro"/>
</dbReference>
<dbReference type="InterPro" id="IPR036603">
    <property type="entry name" value="RBP11-like"/>
</dbReference>
<dbReference type="CDD" id="cd07031">
    <property type="entry name" value="RNAP_II_RPB3"/>
    <property type="match status" value="1"/>
</dbReference>
<dbReference type="Gene3D" id="3.30.1360.10">
    <property type="entry name" value="RNA polymerase, RBP11-like subunit"/>
    <property type="match status" value="1"/>
</dbReference>
<keyword evidence="10" id="KW-1185">Reference proteome</keyword>
<dbReference type="VEuPathDB" id="FungiDB:LELG_04598"/>